<evidence type="ECO:0000256" key="1">
    <source>
        <dbReference type="SAM" id="MobiDB-lite"/>
    </source>
</evidence>
<dbReference type="PANTHER" id="PTHR45834">
    <property type="entry name" value="RHO GUANINE NUCLEOTIDE EXCHANGE FACTOR 9-RELATED"/>
    <property type="match status" value="1"/>
</dbReference>
<feature type="region of interest" description="Disordered" evidence="1">
    <location>
        <begin position="584"/>
        <end position="660"/>
    </location>
</feature>
<evidence type="ECO:0000313" key="3">
    <source>
        <dbReference type="EMBL" id="RKP25726.1"/>
    </source>
</evidence>
<feature type="region of interest" description="Disordered" evidence="1">
    <location>
        <begin position="1021"/>
        <end position="1118"/>
    </location>
</feature>
<evidence type="ECO:0000313" key="4">
    <source>
        <dbReference type="Proteomes" id="UP000278143"/>
    </source>
</evidence>
<dbReference type="Proteomes" id="UP000278143">
    <property type="component" value="Unassembled WGS sequence"/>
</dbReference>
<dbReference type="InterPro" id="IPR035899">
    <property type="entry name" value="DBL_dom_sf"/>
</dbReference>
<dbReference type="InterPro" id="IPR000219">
    <property type="entry name" value="DH_dom"/>
</dbReference>
<dbReference type="Gene3D" id="1.20.900.10">
    <property type="entry name" value="Dbl homology (DH) domain"/>
    <property type="match status" value="1"/>
</dbReference>
<dbReference type="CDD" id="cd00160">
    <property type="entry name" value="RhoGEF"/>
    <property type="match status" value="1"/>
</dbReference>
<dbReference type="Pfam" id="PF00621">
    <property type="entry name" value="RhoGEF"/>
    <property type="match status" value="1"/>
</dbReference>
<feature type="compositionally biased region" description="Low complexity" evidence="1">
    <location>
        <begin position="586"/>
        <end position="608"/>
    </location>
</feature>
<dbReference type="AlphaFoldDB" id="A0A4P9Z003"/>
<name>A0A4P9Z003_9FUNG</name>
<reference evidence="4" key="1">
    <citation type="journal article" date="2018" name="Nat. Microbiol.">
        <title>Leveraging single-cell genomics to expand the fungal tree of life.</title>
        <authorList>
            <person name="Ahrendt S.R."/>
            <person name="Quandt C.A."/>
            <person name="Ciobanu D."/>
            <person name="Clum A."/>
            <person name="Salamov A."/>
            <person name="Andreopoulos B."/>
            <person name="Cheng J.F."/>
            <person name="Woyke T."/>
            <person name="Pelin A."/>
            <person name="Henrissat B."/>
            <person name="Reynolds N.K."/>
            <person name="Benny G.L."/>
            <person name="Smith M.E."/>
            <person name="James T.Y."/>
            <person name="Grigoriev I.V."/>
        </authorList>
    </citation>
    <scope>NUCLEOTIDE SEQUENCE [LARGE SCALE GENOMIC DNA]</scope>
    <source>
        <strain evidence="4">Benny S71-1</strain>
    </source>
</reference>
<feature type="region of interest" description="Disordered" evidence="1">
    <location>
        <begin position="946"/>
        <end position="992"/>
    </location>
</feature>
<dbReference type="GO" id="GO:0005829">
    <property type="term" value="C:cytosol"/>
    <property type="evidence" value="ECO:0007669"/>
    <property type="project" value="TreeGrafter"/>
</dbReference>
<dbReference type="OrthoDB" id="1716625at2759"/>
<feature type="compositionally biased region" description="Polar residues" evidence="1">
    <location>
        <begin position="951"/>
        <end position="969"/>
    </location>
</feature>
<feature type="region of interest" description="Disordered" evidence="1">
    <location>
        <begin position="769"/>
        <end position="847"/>
    </location>
</feature>
<keyword evidence="4" id="KW-1185">Reference proteome</keyword>
<protein>
    <recommendedName>
        <fullName evidence="2">DH domain-containing protein</fullName>
    </recommendedName>
</protein>
<accession>A0A4P9Z003</accession>
<feature type="compositionally biased region" description="Basic and acidic residues" evidence="1">
    <location>
        <begin position="619"/>
        <end position="633"/>
    </location>
</feature>
<dbReference type="SUPFAM" id="SSF50729">
    <property type="entry name" value="PH domain-like"/>
    <property type="match status" value="1"/>
</dbReference>
<feature type="region of interest" description="Disordered" evidence="1">
    <location>
        <begin position="875"/>
        <end position="920"/>
    </location>
</feature>
<dbReference type="PANTHER" id="PTHR45834:SF3">
    <property type="entry name" value="RHO GUANINE NUCLEOTIDE EXCHANGE FACTOR 3, ISOFORM L"/>
    <property type="match status" value="1"/>
</dbReference>
<dbReference type="PROSITE" id="PS50010">
    <property type="entry name" value="DH_2"/>
    <property type="match status" value="1"/>
</dbReference>
<dbReference type="EMBL" id="KZ989639">
    <property type="protein sequence ID" value="RKP25726.1"/>
    <property type="molecule type" value="Genomic_DNA"/>
</dbReference>
<feature type="compositionally biased region" description="Polar residues" evidence="1">
    <location>
        <begin position="722"/>
        <end position="735"/>
    </location>
</feature>
<evidence type="ECO:0000259" key="2">
    <source>
        <dbReference type="PROSITE" id="PS50010"/>
    </source>
</evidence>
<proteinExistence type="predicted"/>
<dbReference type="SMART" id="SM00325">
    <property type="entry name" value="RhoGEF"/>
    <property type="match status" value="1"/>
</dbReference>
<feature type="compositionally biased region" description="Basic and acidic residues" evidence="1">
    <location>
        <begin position="1094"/>
        <end position="1104"/>
    </location>
</feature>
<feature type="compositionally biased region" description="Low complexity" evidence="1">
    <location>
        <begin position="908"/>
        <end position="920"/>
    </location>
</feature>
<feature type="compositionally biased region" description="Low complexity" evidence="1">
    <location>
        <begin position="693"/>
        <end position="708"/>
    </location>
</feature>
<dbReference type="SUPFAM" id="SSF48065">
    <property type="entry name" value="DBL homology domain (DH-domain)"/>
    <property type="match status" value="1"/>
</dbReference>
<feature type="compositionally biased region" description="Polar residues" evidence="1">
    <location>
        <begin position="769"/>
        <end position="782"/>
    </location>
</feature>
<dbReference type="GO" id="GO:0005085">
    <property type="term" value="F:guanyl-nucleotide exchange factor activity"/>
    <property type="evidence" value="ECO:0007669"/>
    <property type="project" value="InterPro"/>
</dbReference>
<sequence>MSLESVYTTLPALFSNLGLDGIGKNEVEPQKSSSSSATANSAAKQLADTDITAATTAANGIDATARDHRLLSTEWGAAERVPALLATARADDLLTPAERAQTDEPYAASPTDRLDIQRQMSTCSSASSTGSLPHSRPHRFERHTCQYDDDMHAQTARSARDVARRLHAFKELLDTERRYVRDLGILVEVFLMPLSSIAWITGEQKRAVIRNAWVIRGCHAVLLKELEDVITNIIDGLPQKASLHADAATASPDGHKHDAAAEKSLPSLPAHVTLGRVFLDHANNFHSYIEYCSGHDMTLRVLAQLAEHAKWRSFTKSCKDQLRSQNLETRLTIHDYLIKPVQRLCQYPIIMRELMSFYTEGTREHGELREAIDMLRGVATSVDDAKHLEEARQRTQLFLSRVDEISMQADPLAQLSAYPDIMHYRNDGLLLAGALEFIDYNRGVRLCTKYYGCFVFPGLLLVARAQRARTYRILHRFPLTDMLLMELSAAQSLLRYPWRLQCIKTRRNFDFGAAGQQERKLWFDLLSRYTTQLRLRHRNDSTSSIESMASDLGMGQLPMGDRCYRTEPGLVDICSGASDATLVEGSSLSSRQSRSSAKSEDSTTSSATCVPKPSARTTELSRRYSHGNHDLHHPSNRKGMDILSPVSEKASGAPSPDQSLVRRMLPLRRTQSVEFRNLHGSAMLSVDDGGNSCGNANANGSSSSSSSNMLRAKEMSGPPSPLRSQWSFRSSSGTDTPPARRITIEQRFEDVFTQDHQTVHALEMRLQQVAEQSRQQRMQAENDTPDQHARHNLGVPEGEQRPGKRRVQSETVPPASTVDAPPPRVPQRTSSLRQMNAARPASDANERPLLKIAHHSLSLTLSSVRLIAGAAARASPADSAETTDDEQHAQHTPAGQEPHLHRYMSTGRLPRSTPSSPIIRPRSVNSRAKRINSLLFSSSLRINTDVGETGSAGQQMHQRSLSVQRSLPQLSFGRTRPTTPGAASSSPMRSMTSLQDDIDAPSGKDAATAKHTAVARLLRSTFRRARPQSTPPPSPSEATLLERVSTPFMSRSTLAPEQRPRPRMQHATEAAHGTATSMRRHSAHSLSSANSEEGADRHDHRREVAAAPPHSPMGMQHHNLPIAAKFGNA</sequence>
<feature type="compositionally biased region" description="Polar residues" evidence="1">
    <location>
        <begin position="976"/>
        <end position="992"/>
    </location>
</feature>
<feature type="domain" description="DH" evidence="2">
    <location>
        <begin position="164"/>
        <end position="385"/>
    </location>
</feature>
<gene>
    <name evidence="3" type="ORF">SYNPS1DRAFT_28550</name>
</gene>
<feature type="region of interest" description="Disordered" evidence="1">
    <location>
        <begin position="693"/>
        <end position="739"/>
    </location>
</feature>
<dbReference type="InterPro" id="IPR053086">
    <property type="entry name" value="RhoGEF_domain"/>
</dbReference>
<organism evidence="3 4">
    <name type="scientific">Syncephalis pseudoplumigaleata</name>
    <dbReference type="NCBI Taxonomy" id="1712513"/>
    <lineage>
        <taxon>Eukaryota</taxon>
        <taxon>Fungi</taxon>
        <taxon>Fungi incertae sedis</taxon>
        <taxon>Zoopagomycota</taxon>
        <taxon>Zoopagomycotina</taxon>
        <taxon>Zoopagomycetes</taxon>
        <taxon>Zoopagales</taxon>
        <taxon>Piptocephalidaceae</taxon>
        <taxon>Syncephalis</taxon>
    </lineage>
</organism>